<dbReference type="AlphaFoldDB" id="A0A2A7U7P7"/>
<dbReference type="RefSeq" id="WP_005288533.1">
    <property type="nucleotide sequence ID" value="NZ_CABKPF010000083.1"/>
</dbReference>
<dbReference type="EMBL" id="PDDV01000005">
    <property type="protein sequence ID" value="PEH74327.1"/>
    <property type="molecule type" value="Genomic_DNA"/>
</dbReference>
<name>A0A2A7U7P7_EDWTA</name>
<gene>
    <name evidence="2" type="ORF">CRM76_00925</name>
</gene>
<feature type="transmembrane region" description="Helical" evidence="1">
    <location>
        <begin position="169"/>
        <end position="188"/>
    </location>
</feature>
<keyword evidence="1" id="KW-0472">Membrane</keyword>
<keyword evidence="1" id="KW-1133">Transmembrane helix</keyword>
<dbReference type="Proteomes" id="UP000219788">
    <property type="component" value="Unassembled WGS sequence"/>
</dbReference>
<evidence type="ECO:0000313" key="3">
    <source>
        <dbReference type="Proteomes" id="UP000219788"/>
    </source>
</evidence>
<reference evidence="3" key="1">
    <citation type="submission" date="2017-09" db="EMBL/GenBank/DDBJ databases">
        <title>FDA dAtabase for Regulatory Grade micrObial Sequences (FDA-ARGOS): Supporting development and validation of Infectious Disease Dx tests.</title>
        <authorList>
            <person name="Goldberg B."/>
            <person name="Campos J."/>
            <person name="Tallon L."/>
            <person name="Sadzewicz L."/>
            <person name="Ott S."/>
            <person name="Zhao X."/>
            <person name="Nagaraj S."/>
            <person name="Vavikolanu K."/>
            <person name="Aluvathingal J."/>
            <person name="Nadendla S."/>
            <person name="Geyer C."/>
            <person name="Sichtig H."/>
        </authorList>
    </citation>
    <scope>NUCLEOTIDE SEQUENCE [LARGE SCALE GENOMIC DNA]</scope>
    <source>
        <strain evidence="3">FDAARGOS_370</strain>
    </source>
</reference>
<feature type="transmembrane region" description="Helical" evidence="1">
    <location>
        <begin position="68"/>
        <end position="88"/>
    </location>
</feature>
<evidence type="ECO:0000313" key="2">
    <source>
        <dbReference type="EMBL" id="PEH74327.1"/>
    </source>
</evidence>
<dbReference type="OrthoDB" id="5678552at2"/>
<sequence>MEELPDDYFLDAEDDLVDFLEKQGEDCIREINQSNALNKENGQKLLSILIAGVGSSFLLLTQRSVFDYLTAGILIFLFYWSLCSFYLVRRVLIVSPRALASSTPYALYHNGYKGLSEGDYVGFELKGFTSKRSTLNILRRYRLVDLTEMAEMGKRENARIGRELEKVRLATILTPVFSLIISVITYFFF</sequence>
<evidence type="ECO:0000256" key="1">
    <source>
        <dbReference type="SAM" id="Phobius"/>
    </source>
</evidence>
<organism evidence="2 3">
    <name type="scientific">Edwardsiella tarda</name>
    <dbReference type="NCBI Taxonomy" id="636"/>
    <lineage>
        <taxon>Bacteria</taxon>
        <taxon>Pseudomonadati</taxon>
        <taxon>Pseudomonadota</taxon>
        <taxon>Gammaproteobacteria</taxon>
        <taxon>Enterobacterales</taxon>
        <taxon>Hafniaceae</taxon>
        <taxon>Edwardsiella</taxon>
    </lineage>
</organism>
<protein>
    <submittedName>
        <fullName evidence="2">Uncharacterized protein</fullName>
    </submittedName>
</protein>
<proteinExistence type="predicted"/>
<accession>A0A2A7U7P7</accession>
<comment type="caution">
    <text evidence="2">The sequence shown here is derived from an EMBL/GenBank/DDBJ whole genome shotgun (WGS) entry which is preliminary data.</text>
</comment>
<keyword evidence="1" id="KW-0812">Transmembrane</keyword>